<gene>
    <name evidence="1" type="ORF">GR328_03045</name>
</gene>
<reference evidence="1 2" key="2">
    <citation type="submission" date="2020-01" db="EMBL/GenBank/DDBJ databases">
        <title>Microvirga sp. nov., an arsenate reduction bacterium isolated from Tibet hotspring sediments.</title>
        <authorList>
            <person name="Xian W.-D."/>
            <person name="Li W.-J."/>
        </authorList>
    </citation>
    <scope>NUCLEOTIDE SEQUENCE [LARGE SCALE GENOMIC DNA]</scope>
    <source>
        <strain evidence="1 2">KCTC 23863</strain>
    </source>
</reference>
<evidence type="ECO:0000313" key="2">
    <source>
        <dbReference type="Proteomes" id="UP000436483"/>
    </source>
</evidence>
<sequence>MPPSGNTRPRRRPLDLGELREESLIADLIATHDVEPDLIEICLAPVLSHWSVAEGPRLIGIDEWGAVIAIEVWAIAPDRLWATTPGGLMRLSRRSLIPLERT</sequence>
<keyword evidence="2" id="KW-1185">Reference proteome</keyword>
<accession>A0A7X3MP63</accession>
<name>A0A7X3MP63_9HYPH</name>
<dbReference type="RefSeq" id="WP_160883065.1">
    <property type="nucleotide sequence ID" value="NZ_WURB01000002.1"/>
</dbReference>
<evidence type="ECO:0000313" key="1">
    <source>
        <dbReference type="EMBL" id="MXQ10450.1"/>
    </source>
</evidence>
<organism evidence="1 2">
    <name type="scientific">Microvirga makkahensis</name>
    <dbReference type="NCBI Taxonomy" id="1128670"/>
    <lineage>
        <taxon>Bacteria</taxon>
        <taxon>Pseudomonadati</taxon>
        <taxon>Pseudomonadota</taxon>
        <taxon>Alphaproteobacteria</taxon>
        <taxon>Hyphomicrobiales</taxon>
        <taxon>Methylobacteriaceae</taxon>
        <taxon>Microvirga</taxon>
    </lineage>
</organism>
<dbReference type="EMBL" id="WURB01000002">
    <property type="protein sequence ID" value="MXQ10450.1"/>
    <property type="molecule type" value="Genomic_DNA"/>
</dbReference>
<comment type="caution">
    <text evidence="1">The sequence shown here is derived from an EMBL/GenBank/DDBJ whole genome shotgun (WGS) entry which is preliminary data.</text>
</comment>
<reference evidence="1 2" key="1">
    <citation type="submission" date="2019-12" db="EMBL/GenBank/DDBJ databases">
        <authorList>
            <person name="Yuan C.-G."/>
        </authorList>
    </citation>
    <scope>NUCLEOTIDE SEQUENCE [LARGE SCALE GENOMIC DNA]</scope>
    <source>
        <strain evidence="1 2">KCTC 23863</strain>
    </source>
</reference>
<dbReference type="OrthoDB" id="7870532at2"/>
<proteinExistence type="predicted"/>
<protein>
    <submittedName>
        <fullName evidence="1">Uncharacterized protein</fullName>
    </submittedName>
</protein>
<dbReference type="Proteomes" id="UP000436483">
    <property type="component" value="Unassembled WGS sequence"/>
</dbReference>
<dbReference type="AlphaFoldDB" id="A0A7X3MP63"/>